<evidence type="ECO:0008006" key="4">
    <source>
        <dbReference type="Google" id="ProtNLM"/>
    </source>
</evidence>
<dbReference type="AlphaFoldDB" id="A0A420E624"/>
<accession>A0A420E624</accession>
<proteinExistence type="predicted"/>
<reference evidence="2 3" key="1">
    <citation type="submission" date="2018-09" db="EMBL/GenBank/DDBJ databases">
        <authorList>
            <person name="Wang Z."/>
        </authorList>
    </citation>
    <scope>NUCLEOTIDE SEQUENCE [LARGE SCALE GENOMIC DNA]</scope>
    <source>
        <strain evidence="2 3">ALS 81</strain>
    </source>
</reference>
<evidence type="ECO:0000313" key="2">
    <source>
        <dbReference type="EMBL" id="RKF13299.1"/>
    </source>
</evidence>
<organism evidence="2 3">
    <name type="scientific">Alginatibacterium sediminis</name>
    <dbReference type="NCBI Taxonomy" id="2164068"/>
    <lineage>
        <taxon>Bacteria</taxon>
        <taxon>Pseudomonadati</taxon>
        <taxon>Pseudomonadota</taxon>
        <taxon>Gammaproteobacteria</taxon>
        <taxon>Alteromonadales</taxon>
        <taxon>Alteromonadaceae</taxon>
        <taxon>Alginatibacterium</taxon>
    </lineage>
</organism>
<feature type="signal peptide" evidence="1">
    <location>
        <begin position="1"/>
        <end position="26"/>
    </location>
</feature>
<dbReference type="Proteomes" id="UP000286482">
    <property type="component" value="Unassembled WGS sequence"/>
</dbReference>
<sequence>MRRFWFECRRFLVCLCLLSLPVSSFAQQNLQINLPEYVDDSHLFYHELIQSALVAQGHSVEIGTPGQSLPQKRAFSMLQRGQLSAMWVMPSQARDNDDSIVRIDFDLTQGLLGKRVLLIAPDQADRFANIENLAQFRQQAGTAAFGVGWLDAAVWHANQLQYREIDGEWRRIYRILLNRHGIDYFSRGLTEVLAEQERYPFLLVEPRLLLVYPADFQLYVSKKHQQLIPILDAALRRAQESGLQQRLIDKYWADDLRELKLDERLRIPLAMPPK</sequence>
<comment type="caution">
    <text evidence="2">The sequence shown here is derived from an EMBL/GenBank/DDBJ whole genome shotgun (WGS) entry which is preliminary data.</text>
</comment>
<feature type="chain" id="PRO_5019278021" description="Solute-binding protein family 3/N-terminal domain-containing protein" evidence="1">
    <location>
        <begin position="27"/>
        <end position="274"/>
    </location>
</feature>
<dbReference type="EMBL" id="RAQO01000012">
    <property type="protein sequence ID" value="RKF13299.1"/>
    <property type="molecule type" value="Genomic_DNA"/>
</dbReference>
<name>A0A420E624_9ALTE</name>
<protein>
    <recommendedName>
        <fullName evidence="4">Solute-binding protein family 3/N-terminal domain-containing protein</fullName>
    </recommendedName>
</protein>
<dbReference type="OrthoDB" id="547680at2"/>
<evidence type="ECO:0000256" key="1">
    <source>
        <dbReference type="SAM" id="SignalP"/>
    </source>
</evidence>
<keyword evidence="1" id="KW-0732">Signal</keyword>
<keyword evidence="3" id="KW-1185">Reference proteome</keyword>
<gene>
    <name evidence="2" type="ORF">DBZ36_19775</name>
</gene>
<evidence type="ECO:0000313" key="3">
    <source>
        <dbReference type="Proteomes" id="UP000286482"/>
    </source>
</evidence>
<dbReference type="SUPFAM" id="SSF53850">
    <property type="entry name" value="Periplasmic binding protein-like II"/>
    <property type="match status" value="1"/>
</dbReference>
<dbReference type="RefSeq" id="WP_120356712.1">
    <property type="nucleotide sequence ID" value="NZ_RAQO01000012.1"/>
</dbReference>